<accession>A0A699YVI6</accession>
<dbReference type="AlphaFoldDB" id="A0A699YVI6"/>
<protein>
    <submittedName>
        <fullName evidence="1">Uncharacterized protein</fullName>
    </submittedName>
</protein>
<sequence length="27" mass="2887">MAPAALGKEAAVMMMTQQLAEPSKVWP</sequence>
<comment type="caution">
    <text evidence="1">The sequence shown here is derived from an EMBL/GenBank/DDBJ whole genome shotgun (WGS) entry which is preliminary data.</text>
</comment>
<reference evidence="1 2" key="1">
    <citation type="submission" date="2020-02" db="EMBL/GenBank/DDBJ databases">
        <title>Draft genome sequence of Haematococcus lacustris strain NIES-144.</title>
        <authorList>
            <person name="Morimoto D."/>
            <person name="Nakagawa S."/>
            <person name="Yoshida T."/>
            <person name="Sawayama S."/>
        </authorList>
    </citation>
    <scope>NUCLEOTIDE SEQUENCE [LARGE SCALE GENOMIC DNA]</scope>
    <source>
        <strain evidence="1 2">NIES-144</strain>
    </source>
</reference>
<evidence type="ECO:0000313" key="1">
    <source>
        <dbReference type="EMBL" id="GFH10499.1"/>
    </source>
</evidence>
<keyword evidence="2" id="KW-1185">Reference proteome</keyword>
<name>A0A699YVI6_HAELA</name>
<gene>
    <name evidence="1" type="ORF">HaLaN_05823</name>
</gene>
<evidence type="ECO:0000313" key="2">
    <source>
        <dbReference type="Proteomes" id="UP000485058"/>
    </source>
</evidence>
<organism evidence="1 2">
    <name type="scientific">Haematococcus lacustris</name>
    <name type="common">Green alga</name>
    <name type="synonym">Haematococcus pluvialis</name>
    <dbReference type="NCBI Taxonomy" id="44745"/>
    <lineage>
        <taxon>Eukaryota</taxon>
        <taxon>Viridiplantae</taxon>
        <taxon>Chlorophyta</taxon>
        <taxon>core chlorophytes</taxon>
        <taxon>Chlorophyceae</taxon>
        <taxon>CS clade</taxon>
        <taxon>Chlamydomonadales</taxon>
        <taxon>Haematococcaceae</taxon>
        <taxon>Haematococcus</taxon>
    </lineage>
</organism>
<dbReference type="Proteomes" id="UP000485058">
    <property type="component" value="Unassembled WGS sequence"/>
</dbReference>
<dbReference type="EMBL" id="BLLF01000321">
    <property type="protein sequence ID" value="GFH10499.1"/>
    <property type="molecule type" value="Genomic_DNA"/>
</dbReference>
<proteinExistence type="predicted"/>